<name>A0ACC1MY57_9PEZI</name>
<keyword evidence="2" id="KW-1185">Reference proteome</keyword>
<evidence type="ECO:0000313" key="2">
    <source>
        <dbReference type="Proteomes" id="UP001143856"/>
    </source>
</evidence>
<evidence type="ECO:0000313" key="1">
    <source>
        <dbReference type="EMBL" id="KAJ2971453.1"/>
    </source>
</evidence>
<comment type="caution">
    <text evidence="1">The sequence shown here is derived from an EMBL/GenBank/DDBJ whole genome shotgun (WGS) entry which is preliminary data.</text>
</comment>
<dbReference type="EMBL" id="JAPDGR010003385">
    <property type="protein sequence ID" value="KAJ2971453.1"/>
    <property type="molecule type" value="Genomic_DNA"/>
</dbReference>
<organism evidence="1 2">
    <name type="scientific">Xylaria curta</name>
    <dbReference type="NCBI Taxonomy" id="42375"/>
    <lineage>
        <taxon>Eukaryota</taxon>
        <taxon>Fungi</taxon>
        <taxon>Dikarya</taxon>
        <taxon>Ascomycota</taxon>
        <taxon>Pezizomycotina</taxon>
        <taxon>Sordariomycetes</taxon>
        <taxon>Xylariomycetidae</taxon>
        <taxon>Xylariales</taxon>
        <taxon>Xylariaceae</taxon>
        <taxon>Xylaria</taxon>
    </lineage>
</organism>
<sequence>MAKLTVDTAGKTFTADRNAAALCSVVQATLHYTPMYTTGATYGRHLARLGGALATSNRYLDRQCGPTHRLNIVDKPLSDWFCIISYFLCLSTQVRRLIFLHPTVLPTPNTSILYPLSDPQKHCSSFAMREIIHLQTGQCGNQIGSAFWQNISGEHGLENDGK</sequence>
<accession>A0ACC1MY57</accession>
<reference evidence="1" key="1">
    <citation type="submission" date="2022-10" db="EMBL/GenBank/DDBJ databases">
        <title>Genome Sequence of Xylaria curta.</title>
        <authorList>
            <person name="Buettner E."/>
        </authorList>
    </citation>
    <scope>NUCLEOTIDE SEQUENCE</scope>
    <source>
        <strain evidence="1">Babe10</strain>
    </source>
</reference>
<gene>
    <name evidence="1" type="ORF">NUW58_g9415</name>
</gene>
<protein>
    <submittedName>
        <fullName evidence="1">Uncharacterized protein</fullName>
    </submittedName>
</protein>
<dbReference type="Proteomes" id="UP001143856">
    <property type="component" value="Unassembled WGS sequence"/>
</dbReference>
<proteinExistence type="predicted"/>